<reference evidence="1" key="2">
    <citation type="submission" date="2022-06" db="UniProtKB">
        <authorList>
            <consortium name="EnsemblMetazoa"/>
        </authorList>
    </citation>
    <scope>IDENTIFICATION</scope>
    <source>
        <strain evidence="1">DF5081</strain>
    </source>
</reference>
<protein>
    <submittedName>
        <fullName evidence="1">Uncharacterized protein</fullName>
    </submittedName>
</protein>
<evidence type="ECO:0000313" key="1">
    <source>
        <dbReference type="EnsemblMetazoa" id="CJA43272.1"/>
    </source>
</evidence>
<accession>A0A8R1J2F2</accession>
<organism evidence="1 2">
    <name type="scientific">Caenorhabditis japonica</name>
    <dbReference type="NCBI Taxonomy" id="281687"/>
    <lineage>
        <taxon>Eukaryota</taxon>
        <taxon>Metazoa</taxon>
        <taxon>Ecdysozoa</taxon>
        <taxon>Nematoda</taxon>
        <taxon>Chromadorea</taxon>
        <taxon>Rhabditida</taxon>
        <taxon>Rhabditina</taxon>
        <taxon>Rhabditomorpha</taxon>
        <taxon>Rhabditoidea</taxon>
        <taxon>Rhabditidae</taxon>
        <taxon>Peloderinae</taxon>
        <taxon>Caenorhabditis</taxon>
    </lineage>
</organism>
<reference evidence="2" key="1">
    <citation type="submission" date="2010-08" db="EMBL/GenBank/DDBJ databases">
        <authorList>
            <consortium name="Caenorhabditis japonica Sequencing Consortium"/>
            <person name="Wilson R.K."/>
        </authorList>
    </citation>
    <scope>NUCLEOTIDE SEQUENCE [LARGE SCALE GENOMIC DNA]</scope>
    <source>
        <strain evidence="2">DF5081</strain>
    </source>
</reference>
<evidence type="ECO:0000313" key="2">
    <source>
        <dbReference type="Proteomes" id="UP000005237"/>
    </source>
</evidence>
<name>A0A8R1J2F2_CAEJA</name>
<dbReference type="AlphaFoldDB" id="A0A8R1J2F2"/>
<dbReference type="EnsemblMetazoa" id="CJA43272.1">
    <property type="protein sequence ID" value="CJA43272.1"/>
    <property type="gene ID" value="WBGene00219120"/>
</dbReference>
<sequence length="113" mass="12721">MLAQTSIYICLLKRVRLWGYKEEEEVAGKQLQEHNSYLKVQRALCVVRHYTATQSQSSPGFYRRRRSFPSAVSSLSSPSSQFLSLSARNVCLKNGTACPSIRLFPSTSRACPC</sequence>
<keyword evidence="2" id="KW-1185">Reference proteome</keyword>
<dbReference type="Proteomes" id="UP000005237">
    <property type="component" value="Unassembled WGS sequence"/>
</dbReference>
<proteinExistence type="predicted"/>